<accession>A0A1H1SFE2</accession>
<evidence type="ECO:0000313" key="2">
    <source>
        <dbReference type="Proteomes" id="UP000243904"/>
    </source>
</evidence>
<keyword evidence="2" id="KW-1185">Reference proteome</keyword>
<sequence length="77" mass="8376">MPTVITIEGDSPYLLPHVDHVSAIVHGENVDLTMYVALPGHADLEQVYVQLSLPAADDLLAQLTRAVAETKKDRSEP</sequence>
<dbReference type="EMBL" id="LT629750">
    <property type="protein sequence ID" value="SDS46528.1"/>
    <property type="molecule type" value="Genomic_DNA"/>
</dbReference>
<dbReference type="Proteomes" id="UP000243904">
    <property type="component" value="Chromosome I"/>
</dbReference>
<organism evidence="1 2">
    <name type="scientific">Bradyrhizobium canariense</name>
    <dbReference type="NCBI Taxonomy" id="255045"/>
    <lineage>
        <taxon>Bacteria</taxon>
        <taxon>Pseudomonadati</taxon>
        <taxon>Pseudomonadota</taxon>
        <taxon>Alphaproteobacteria</taxon>
        <taxon>Hyphomicrobiales</taxon>
        <taxon>Nitrobacteraceae</taxon>
        <taxon>Bradyrhizobium</taxon>
    </lineage>
</organism>
<proteinExistence type="predicted"/>
<dbReference type="AlphaFoldDB" id="A0A1H1SFE2"/>
<reference evidence="2" key="1">
    <citation type="submission" date="2016-10" db="EMBL/GenBank/DDBJ databases">
        <authorList>
            <person name="Varghese N."/>
            <person name="Submissions S."/>
        </authorList>
    </citation>
    <scope>NUCLEOTIDE SEQUENCE [LARGE SCALE GENOMIC DNA]</scope>
    <source>
        <strain evidence="2">GAS369</strain>
    </source>
</reference>
<protein>
    <submittedName>
        <fullName evidence="1">Uncharacterized protein</fullName>
    </submittedName>
</protein>
<evidence type="ECO:0000313" key="1">
    <source>
        <dbReference type="EMBL" id="SDS46528.1"/>
    </source>
</evidence>
<name>A0A1H1SFE2_9BRAD</name>
<gene>
    <name evidence="1" type="ORF">SAMN05444158_2140</name>
</gene>